<gene>
    <name evidence="4" type="ORF">SRS1_15930</name>
</gene>
<dbReference type="AlphaFoldDB" id="A0A2N8UK05"/>
<dbReference type="EMBL" id="LT795068">
    <property type="protein sequence ID" value="SJX65109.1"/>
    <property type="molecule type" value="Genomic_DNA"/>
</dbReference>
<dbReference type="InterPro" id="IPR036908">
    <property type="entry name" value="RlpA-like_sf"/>
</dbReference>
<dbReference type="InterPro" id="IPR051477">
    <property type="entry name" value="Expansin_CellWall"/>
</dbReference>
<evidence type="ECO:0000313" key="4">
    <source>
        <dbReference type="EMBL" id="SJX65109.1"/>
    </source>
</evidence>
<evidence type="ECO:0000313" key="5">
    <source>
        <dbReference type="Proteomes" id="UP000239563"/>
    </source>
</evidence>
<protein>
    <recommendedName>
        <fullName evidence="6">RlpA-like protein double-psi beta-barrel domain-containing protein</fullName>
    </recommendedName>
</protein>
<dbReference type="Gene3D" id="2.40.40.10">
    <property type="entry name" value="RlpA-like domain"/>
    <property type="match status" value="1"/>
</dbReference>
<dbReference type="Proteomes" id="UP000239563">
    <property type="component" value="Chromosome XV"/>
</dbReference>
<evidence type="ECO:0008006" key="6">
    <source>
        <dbReference type="Google" id="ProtNLM"/>
    </source>
</evidence>
<proteinExistence type="predicted"/>
<dbReference type="PANTHER" id="PTHR31836:SF27">
    <property type="entry name" value="RLPA-LIKE PROTEIN DOUBLE-PSI BETA-BARREL DOMAIN-CONTAINING PROTEIN"/>
    <property type="match status" value="1"/>
</dbReference>
<dbReference type="SUPFAM" id="SSF50685">
    <property type="entry name" value="Barwin-like endoglucanases"/>
    <property type="match status" value="1"/>
</dbReference>
<keyword evidence="1 3" id="KW-0732">Signal</keyword>
<organism evidence="4 5">
    <name type="scientific">Sporisorium reilianum f. sp. reilianum</name>
    <dbReference type="NCBI Taxonomy" id="72559"/>
    <lineage>
        <taxon>Eukaryota</taxon>
        <taxon>Fungi</taxon>
        <taxon>Dikarya</taxon>
        <taxon>Basidiomycota</taxon>
        <taxon>Ustilaginomycotina</taxon>
        <taxon>Ustilaginomycetes</taxon>
        <taxon>Ustilaginales</taxon>
        <taxon>Ustilaginaceae</taxon>
        <taxon>Sporisorium</taxon>
    </lineage>
</organism>
<dbReference type="CDD" id="cd22191">
    <property type="entry name" value="DPBB_RlpA_EXP_N-like"/>
    <property type="match status" value="1"/>
</dbReference>
<feature type="signal peptide" evidence="3">
    <location>
        <begin position="1"/>
        <end position="27"/>
    </location>
</feature>
<evidence type="ECO:0000256" key="3">
    <source>
        <dbReference type="SAM" id="SignalP"/>
    </source>
</evidence>
<evidence type="ECO:0000256" key="1">
    <source>
        <dbReference type="ARBA" id="ARBA00022729"/>
    </source>
</evidence>
<sequence>MTKIRRFSSLLLVAALMLVLLLDNAASAGLPAGEHIGTPAKEHVHAAGHHIGTPAKEHVDTKGEHIGTPASPAPEHVSPHLASLTHPHLAAPAANELQARGRHHAKARRQSLTNGKVTFYHGRQLLHPACPGAHTPTDQSMTAAISFDSPFHCGDRIRISDGKGKNVVVTAVDRCAGCTRDWIDVTEGVFRVFSGLRTGELHGLTFSKI</sequence>
<feature type="region of interest" description="Disordered" evidence="2">
    <location>
        <begin position="59"/>
        <end position="80"/>
    </location>
</feature>
<reference evidence="4 5" key="1">
    <citation type="submission" date="2017-02" db="EMBL/GenBank/DDBJ databases">
        <authorList>
            <person name="Peterson S.W."/>
        </authorList>
    </citation>
    <scope>NUCLEOTIDE SEQUENCE [LARGE SCALE GENOMIC DNA]</scope>
    <source>
        <strain evidence="4 5">SRS1_H2-8</strain>
    </source>
</reference>
<dbReference type="PANTHER" id="PTHR31836">
    <property type="match status" value="1"/>
</dbReference>
<evidence type="ECO:0000256" key="2">
    <source>
        <dbReference type="SAM" id="MobiDB-lite"/>
    </source>
</evidence>
<name>A0A2N8UK05_9BASI</name>
<feature type="chain" id="PRO_5014886474" description="RlpA-like protein double-psi beta-barrel domain-containing protein" evidence="3">
    <location>
        <begin position="28"/>
        <end position="209"/>
    </location>
</feature>
<accession>A0A2N8UK05</accession>